<dbReference type="InterPro" id="IPR021833">
    <property type="entry name" value="DUF3425"/>
</dbReference>
<reference evidence="1" key="1">
    <citation type="submission" date="2022-12" db="EMBL/GenBank/DDBJ databases">
        <authorList>
            <person name="Petersen C."/>
        </authorList>
    </citation>
    <scope>NUCLEOTIDE SEQUENCE</scope>
    <source>
        <strain evidence="1">IBT 3081</strain>
    </source>
</reference>
<sequence>MIKSSSPRWDMLLHSLASDSERTNVASIMAAENLGFRDIIKYGIILMGSAIDSDSFDRALCAPLTPWAESLTKTLGGLDIGAVCSAGMRFLASLEGPADHPFGISYSLPRPHELSLCGMKPPLYYTSPATPWLTFASACVINARLLSIPLAEIMNPNARSPSSGGSFPRMALSLSPTWEQLTIPHYRYIDTLPWPSVRSRLIISLQGNPPMIDHNEFANDLVHNGIRCWISSNESWPEGDAPWHPYCWEVMPWFFEQWRFIFQNYMDDADSSYQYQKSRSI</sequence>
<name>A0A9W9VHS2_9EURO</name>
<protein>
    <submittedName>
        <fullName evidence="1">Uncharacterized protein</fullName>
    </submittedName>
</protein>
<gene>
    <name evidence="1" type="ORF">N7517_000629</name>
</gene>
<dbReference type="EMBL" id="JAPZBT010000001">
    <property type="protein sequence ID" value="KAJ5382718.1"/>
    <property type="molecule type" value="Genomic_DNA"/>
</dbReference>
<dbReference type="PANTHER" id="PTHR38116:SF9">
    <property type="entry name" value="BZIP DOMAIN-CONTAINING PROTEIN"/>
    <property type="match status" value="1"/>
</dbReference>
<organism evidence="1 2">
    <name type="scientific">Penicillium concentricum</name>
    <dbReference type="NCBI Taxonomy" id="293559"/>
    <lineage>
        <taxon>Eukaryota</taxon>
        <taxon>Fungi</taxon>
        <taxon>Dikarya</taxon>
        <taxon>Ascomycota</taxon>
        <taxon>Pezizomycotina</taxon>
        <taxon>Eurotiomycetes</taxon>
        <taxon>Eurotiomycetidae</taxon>
        <taxon>Eurotiales</taxon>
        <taxon>Aspergillaceae</taxon>
        <taxon>Penicillium</taxon>
    </lineage>
</organism>
<dbReference type="AlphaFoldDB" id="A0A9W9VHS2"/>
<dbReference type="Proteomes" id="UP001147752">
    <property type="component" value="Unassembled WGS sequence"/>
</dbReference>
<comment type="caution">
    <text evidence="1">The sequence shown here is derived from an EMBL/GenBank/DDBJ whole genome shotgun (WGS) entry which is preliminary data.</text>
</comment>
<dbReference type="PANTHER" id="PTHR38116">
    <property type="entry name" value="CHROMOSOME 7, WHOLE GENOME SHOTGUN SEQUENCE"/>
    <property type="match status" value="1"/>
</dbReference>
<accession>A0A9W9VHS2</accession>
<evidence type="ECO:0000313" key="1">
    <source>
        <dbReference type="EMBL" id="KAJ5382718.1"/>
    </source>
</evidence>
<dbReference type="RefSeq" id="XP_056582494.1">
    <property type="nucleotide sequence ID" value="XM_056718359.1"/>
</dbReference>
<dbReference type="GeneID" id="81457542"/>
<dbReference type="OrthoDB" id="2245989at2759"/>
<dbReference type="Pfam" id="PF11905">
    <property type="entry name" value="DUF3425"/>
    <property type="match status" value="1"/>
</dbReference>
<evidence type="ECO:0000313" key="2">
    <source>
        <dbReference type="Proteomes" id="UP001147752"/>
    </source>
</evidence>
<keyword evidence="2" id="KW-1185">Reference proteome</keyword>
<proteinExistence type="predicted"/>
<reference evidence="1" key="2">
    <citation type="journal article" date="2023" name="IMA Fungus">
        <title>Comparative genomic study of the Penicillium genus elucidates a diverse pangenome and 15 lateral gene transfer events.</title>
        <authorList>
            <person name="Petersen C."/>
            <person name="Sorensen T."/>
            <person name="Nielsen M.R."/>
            <person name="Sondergaard T.E."/>
            <person name="Sorensen J.L."/>
            <person name="Fitzpatrick D.A."/>
            <person name="Frisvad J.C."/>
            <person name="Nielsen K.L."/>
        </authorList>
    </citation>
    <scope>NUCLEOTIDE SEQUENCE</scope>
    <source>
        <strain evidence="1">IBT 3081</strain>
    </source>
</reference>